<evidence type="ECO:0000256" key="1">
    <source>
        <dbReference type="SAM" id="Phobius"/>
    </source>
</evidence>
<dbReference type="AlphaFoldDB" id="A0A6C0QVD0"/>
<sequence length="509" mass="59858">MPLLTGCACDFDCYFLSFNLYSSPFGKWNKIFFLFTSFLFVFGLVIFTTYSRQIEEAAQQVYDIRVFFWFIIFGLTIIIFLYGIIRQIMMLNISNLILTTFNEIVTEMENSTFLPKNSRVLKQVYKGIENNISSTYQMLFFCLEKNMFDVYKISISEWEKVIIEIQGRARFKVRSRFKRTEKLLEMELTEEFTSLYSCITKNQILLITKLIQINRIEEAGCAISLFTKLLPMDDDEDELKRCFYTAFHELAVVSYKFEMLDFILEELNLATEVSNPNKSTDNPVHSIYEKLMIHALEKKDLNAISKISYSMIKEPTKSEEENLNLEIPDPIEIKIKRNNNSTYITICLLFQATIKSIELSYYSVTGFLIKFMVTNFSTRFINDVYENIIRIMVEEKRYSNPLALNHSAIPSTFNINLHTLNYCFGKMSILLYGQQLYAYENRILLKENIELEKPISIDSICKLTYIRYLIDKIKKSSDKYGLIFLTHDKFFEHIEENFSAPVKELTVNR</sequence>
<feature type="transmembrane region" description="Helical" evidence="1">
    <location>
        <begin position="31"/>
        <end position="50"/>
    </location>
</feature>
<reference evidence="2 3" key="1">
    <citation type="journal article" date="2020" name="Int. J. Med. Microbiol.">
        <title>Discovery of Paenibacillus larvae ERIC V: Phenotypic and genomic comparison to genotypes ERIC I-IV reveal different inventories of virulence factors which correlate with epidemiological prevalences of American Foulbrood.</title>
        <authorList>
            <person name="Beims H."/>
            <person name="Bunk B."/>
            <person name="Erler S."/>
            <person name="Mohr K.I."/>
            <person name="Sproer C."/>
            <person name="Pradella S."/>
            <person name="Gunther G."/>
            <person name="Rohde M."/>
            <person name="von der Ohe W."/>
            <person name="Steinert M."/>
        </authorList>
    </citation>
    <scope>NUCLEOTIDE SEQUENCE [LARGE SCALE GENOMIC DNA]</scope>
    <source>
        <strain evidence="2">Eric_V</strain>
    </source>
</reference>
<protein>
    <submittedName>
        <fullName evidence="2">Uncharacterized protein</fullName>
    </submittedName>
</protein>
<keyword evidence="1" id="KW-1133">Transmembrane helix</keyword>
<accession>A0A6C0QVD0</accession>
<proteinExistence type="predicted"/>
<feature type="transmembrane region" description="Helical" evidence="1">
    <location>
        <begin position="62"/>
        <end position="85"/>
    </location>
</feature>
<organism evidence="2 3">
    <name type="scientific">Paenibacillus larvae subsp. larvae</name>
    <dbReference type="NCBI Taxonomy" id="147375"/>
    <lineage>
        <taxon>Bacteria</taxon>
        <taxon>Bacillati</taxon>
        <taxon>Bacillota</taxon>
        <taxon>Bacilli</taxon>
        <taxon>Bacillales</taxon>
        <taxon>Paenibacillaceae</taxon>
        <taxon>Paenibacillus</taxon>
    </lineage>
</organism>
<dbReference type="Proteomes" id="UP000464330">
    <property type="component" value="Chromosome"/>
</dbReference>
<evidence type="ECO:0000313" key="2">
    <source>
        <dbReference type="EMBL" id="QHZ52704.1"/>
    </source>
</evidence>
<keyword evidence="1" id="KW-0812">Transmembrane</keyword>
<name>A0A6C0QVD0_9BACL</name>
<dbReference type="RefSeq" id="WP_172423570.1">
    <property type="nucleotide sequence ID" value="NZ_CP019717.1"/>
</dbReference>
<keyword evidence="1" id="KW-0472">Membrane</keyword>
<evidence type="ECO:0000313" key="3">
    <source>
        <dbReference type="Proteomes" id="UP000464330"/>
    </source>
</evidence>
<gene>
    <name evidence="2" type="ORF">ERICV_03605</name>
</gene>
<dbReference type="EMBL" id="CP019717">
    <property type="protein sequence ID" value="QHZ52704.1"/>
    <property type="molecule type" value="Genomic_DNA"/>
</dbReference>